<dbReference type="CDD" id="cd10152">
    <property type="entry name" value="SaCsoR-like_DUF156"/>
    <property type="match status" value="1"/>
</dbReference>
<dbReference type="AlphaFoldDB" id="A0A562K6T4"/>
<reference evidence="1 2" key="1">
    <citation type="journal article" date="2015" name="Stand. Genomic Sci.">
        <title>Genomic Encyclopedia of Bacterial and Archaeal Type Strains, Phase III: the genomes of soil and plant-associated and newly described type strains.</title>
        <authorList>
            <person name="Whitman W.B."/>
            <person name="Woyke T."/>
            <person name="Klenk H.P."/>
            <person name="Zhou Y."/>
            <person name="Lilburn T.G."/>
            <person name="Beck B.J."/>
            <person name="De Vos P."/>
            <person name="Vandamme P."/>
            <person name="Eisen J.A."/>
            <person name="Garrity G."/>
            <person name="Hugenholtz P."/>
            <person name="Kyrpides N.C."/>
        </authorList>
    </citation>
    <scope>NUCLEOTIDE SEQUENCE [LARGE SCALE GENOMIC DNA]</scope>
    <source>
        <strain evidence="1 2">CGMCC 1.10115</strain>
    </source>
</reference>
<protein>
    <submittedName>
        <fullName evidence="1">DNA-binding FrmR family transcriptional regulator</fullName>
    </submittedName>
</protein>
<dbReference type="PANTHER" id="PTHR33677">
    <property type="entry name" value="TRANSCRIPTIONAL REPRESSOR FRMR-RELATED"/>
    <property type="match status" value="1"/>
</dbReference>
<keyword evidence="1" id="KW-0238">DNA-binding</keyword>
<proteinExistence type="predicted"/>
<dbReference type="InterPro" id="IPR038390">
    <property type="entry name" value="Metal_Tscrpt_repr_sf"/>
</dbReference>
<comment type="caution">
    <text evidence="1">The sequence shown here is derived from an EMBL/GenBank/DDBJ whole genome shotgun (WGS) entry which is preliminary data.</text>
</comment>
<dbReference type="OrthoDB" id="9811244at2"/>
<sequence>MVSEVKKNELLLEEENCCASGSERKSHHSEKVKNNLVIRLNRIEGQVRGIKGLIAKDTYCDDVITQISATQSALNSVAKILLEGHLKGCVVDRLQEGDMDVLDEVLITVQKLMKK</sequence>
<dbReference type="PANTHER" id="PTHR33677:SF3">
    <property type="entry name" value="COPPER-SENSING TRANSCRIPTIONAL REPRESSOR RICR"/>
    <property type="match status" value="1"/>
</dbReference>
<dbReference type="GO" id="GO:0045892">
    <property type="term" value="P:negative regulation of DNA-templated transcription"/>
    <property type="evidence" value="ECO:0007669"/>
    <property type="project" value="UniProtKB-ARBA"/>
</dbReference>
<evidence type="ECO:0000313" key="1">
    <source>
        <dbReference type="EMBL" id="TWH91117.1"/>
    </source>
</evidence>
<dbReference type="Gene3D" id="1.20.58.1000">
    <property type="entry name" value="Metal-sensitive repressor, helix protomer"/>
    <property type="match status" value="1"/>
</dbReference>
<organism evidence="1 2">
    <name type="scientific">Cytobacillus oceanisediminis</name>
    <dbReference type="NCBI Taxonomy" id="665099"/>
    <lineage>
        <taxon>Bacteria</taxon>
        <taxon>Bacillati</taxon>
        <taxon>Bacillota</taxon>
        <taxon>Bacilli</taxon>
        <taxon>Bacillales</taxon>
        <taxon>Bacillaceae</taxon>
        <taxon>Cytobacillus</taxon>
    </lineage>
</organism>
<evidence type="ECO:0000313" key="2">
    <source>
        <dbReference type="Proteomes" id="UP000318667"/>
    </source>
</evidence>
<dbReference type="GO" id="GO:0046872">
    <property type="term" value="F:metal ion binding"/>
    <property type="evidence" value="ECO:0007669"/>
    <property type="project" value="InterPro"/>
</dbReference>
<gene>
    <name evidence="1" type="ORF">IQ19_00570</name>
</gene>
<name>A0A562K6T4_9BACI</name>
<dbReference type="GO" id="GO:0003677">
    <property type="term" value="F:DNA binding"/>
    <property type="evidence" value="ECO:0007669"/>
    <property type="project" value="UniProtKB-KW"/>
</dbReference>
<dbReference type="Proteomes" id="UP000318667">
    <property type="component" value="Unassembled WGS sequence"/>
</dbReference>
<accession>A0A562K6T4</accession>
<dbReference type="Pfam" id="PF02583">
    <property type="entry name" value="Trns_repr_metal"/>
    <property type="match status" value="1"/>
</dbReference>
<dbReference type="RefSeq" id="WP_144539633.1">
    <property type="nucleotide sequence ID" value="NZ_CBCSDC010000030.1"/>
</dbReference>
<dbReference type="InterPro" id="IPR003735">
    <property type="entry name" value="Metal_Tscrpt_repr"/>
</dbReference>
<dbReference type="GeneID" id="65401851"/>
<keyword evidence="2" id="KW-1185">Reference proteome</keyword>
<dbReference type="EMBL" id="VLKI01000001">
    <property type="protein sequence ID" value="TWH91117.1"/>
    <property type="molecule type" value="Genomic_DNA"/>
</dbReference>